<dbReference type="PROSITE" id="PS00061">
    <property type="entry name" value="ADH_SHORT"/>
    <property type="match status" value="1"/>
</dbReference>
<keyword evidence="4" id="KW-1185">Reference proteome</keyword>
<protein>
    <submittedName>
        <fullName evidence="3">SDR family NAD(P)-dependent oxidoreductase</fullName>
    </submittedName>
</protein>
<sequence>MNKSAIVTGGSSGIGHSIALQLIELGFNVFILSRRPPSEWDEKMPSCWNADTNWIEVDFTSTQKLEKAIESWLSVYGNTLSLLVHSAIDYGANSRRPFSNISIEDWERVFKVNVGALFVLCQHLVPQMSKNGEGLIIPISSEVAYNSGAGRMDYAASKAAAKSLVHSLADEAHNLPIQIVSLLPEGMVNTPGIQKRREKGDPILNEYAKASSFRPAIESILFDMGRRHHGNVYSVNMHGAMSKVESQQSLMSNVTSSDIGALHYES</sequence>
<reference evidence="3 4" key="1">
    <citation type="submission" date="2020-01" db="EMBL/GenBank/DDBJ databases">
        <title>Draft Genome Sequence of Vibrio sp. strain OCN044, Isolated from a Healthy Coral at Palmyra Atoll.</title>
        <authorList>
            <person name="Videau P."/>
            <person name="Loughran R."/>
            <person name="Esquivel A."/>
            <person name="Deadmond M."/>
            <person name="Paddock B.E."/>
            <person name="Saw J.H."/>
            <person name="Ushijima B."/>
        </authorList>
    </citation>
    <scope>NUCLEOTIDE SEQUENCE [LARGE SCALE GENOMIC DNA]</scope>
    <source>
        <strain evidence="3 4">OCN044</strain>
    </source>
</reference>
<dbReference type="InterPro" id="IPR036291">
    <property type="entry name" value="NAD(P)-bd_dom_sf"/>
</dbReference>
<comment type="caution">
    <text evidence="3">The sequence shown here is derived from an EMBL/GenBank/DDBJ whole genome shotgun (WGS) entry which is preliminary data.</text>
</comment>
<name>A0A6L8LX97_9VIBR</name>
<comment type="similarity">
    <text evidence="1">Belongs to the short-chain dehydrogenases/reductases (SDR) family.</text>
</comment>
<dbReference type="Pfam" id="PF00106">
    <property type="entry name" value="adh_short"/>
    <property type="match status" value="1"/>
</dbReference>
<dbReference type="Proteomes" id="UP000478571">
    <property type="component" value="Unassembled WGS sequence"/>
</dbReference>
<dbReference type="Gene3D" id="3.40.50.720">
    <property type="entry name" value="NAD(P)-binding Rossmann-like Domain"/>
    <property type="match status" value="1"/>
</dbReference>
<dbReference type="PANTHER" id="PTHR24321:SF8">
    <property type="entry name" value="ESTRADIOL 17-BETA-DEHYDROGENASE 8-RELATED"/>
    <property type="match status" value="1"/>
</dbReference>
<dbReference type="RefSeq" id="WP_160928904.1">
    <property type="nucleotide sequence ID" value="NZ_WWEU01000002.1"/>
</dbReference>
<dbReference type="SUPFAM" id="SSF51735">
    <property type="entry name" value="NAD(P)-binding Rossmann-fold domains"/>
    <property type="match status" value="1"/>
</dbReference>
<evidence type="ECO:0000313" key="3">
    <source>
        <dbReference type="EMBL" id="MYM59300.1"/>
    </source>
</evidence>
<dbReference type="InterPro" id="IPR020904">
    <property type="entry name" value="Sc_DH/Rdtase_CS"/>
</dbReference>
<accession>A0A6L8LX97</accession>
<proteinExistence type="inferred from homology"/>
<dbReference type="InterPro" id="IPR002347">
    <property type="entry name" value="SDR_fam"/>
</dbReference>
<dbReference type="GO" id="GO:0016491">
    <property type="term" value="F:oxidoreductase activity"/>
    <property type="evidence" value="ECO:0007669"/>
    <property type="project" value="UniProtKB-KW"/>
</dbReference>
<organism evidence="3 4">
    <name type="scientific">Vibrio tetraodonis subsp. pristinus</name>
    <dbReference type="NCBI Taxonomy" id="2695891"/>
    <lineage>
        <taxon>Bacteria</taxon>
        <taxon>Pseudomonadati</taxon>
        <taxon>Pseudomonadota</taxon>
        <taxon>Gammaproteobacteria</taxon>
        <taxon>Vibrionales</taxon>
        <taxon>Vibrionaceae</taxon>
        <taxon>Vibrio</taxon>
    </lineage>
</organism>
<keyword evidence="2" id="KW-0560">Oxidoreductase</keyword>
<dbReference type="AlphaFoldDB" id="A0A6L8LX97"/>
<dbReference type="EMBL" id="WWEU01000002">
    <property type="protein sequence ID" value="MYM59300.1"/>
    <property type="molecule type" value="Genomic_DNA"/>
</dbReference>
<gene>
    <name evidence="3" type="ORF">GTG28_08690</name>
</gene>
<evidence type="ECO:0000313" key="4">
    <source>
        <dbReference type="Proteomes" id="UP000478571"/>
    </source>
</evidence>
<evidence type="ECO:0000256" key="2">
    <source>
        <dbReference type="ARBA" id="ARBA00023002"/>
    </source>
</evidence>
<dbReference type="CDD" id="cd05233">
    <property type="entry name" value="SDR_c"/>
    <property type="match status" value="1"/>
</dbReference>
<dbReference type="PANTHER" id="PTHR24321">
    <property type="entry name" value="DEHYDROGENASES, SHORT CHAIN"/>
    <property type="match status" value="1"/>
</dbReference>
<dbReference type="PRINTS" id="PR00081">
    <property type="entry name" value="GDHRDH"/>
</dbReference>
<evidence type="ECO:0000256" key="1">
    <source>
        <dbReference type="ARBA" id="ARBA00006484"/>
    </source>
</evidence>